<reference evidence="2 3" key="1">
    <citation type="journal article" date="2008" name="Biol. Direct">
        <title>Complete genome sequence of the extremely acidophilic methanotroph isolate V4, Methylacidiphilum infernorum, a representative of the bacterial phylum Verrucomicrobia.</title>
        <authorList>
            <person name="Hou S."/>
            <person name="Makarova K.S."/>
            <person name="Saw J.H."/>
            <person name="Senin P."/>
            <person name="Ly B.V."/>
            <person name="Zhou Z."/>
            <person name="Ren Y."/>
            <person name="Wang J."/>
            <person name="Galperin M.Y."/>
            <person name="Omelchenko M.V."/>
            <person name="Wolf Y.I."/>
            <person name="Yutin N."/>
            <person name="Koonin E.V."/>
            <person name="Stott M.B."/>
            <person name="Mountain B.W."/>
            <person name="Crowe M.A."/>
            <person name="Smirnova A.V."/>
            <person name="Dunfield P.F."/>
            <person name="Feng L."/>
            <person name="Wang L."/>
            <person name="Alam M."/>
        </authorList>
    </citation>
    <scope>NUCLEOTIDE SEQUENCE [LARGE SCALE GENOMIC DNA]</scope>
    <source>
        <strain evidence="3">Isolate V4</strain>
    </source>
</reference>
<dbReference type="EMBL" id="CP000975">
    <property type="protein sequence ID" value="ACD84101.1"/>
    <property type="molecule type" value="Genomic_DNA"/>
</dbReference>
<dbReference type="KEGG" id="min:Minf_2047"/>
<evidence type="ECO:0000313" key="2">
    <source>
        <dbReference type="EMBL" id="ACD84101.1"/>
    </source>
</evidence>
<sequence length="128" mass="15404">MKIFFHFDRRWKKPFPRPSFKEKTNPPFFPTCCLKKKNLEAKTRLIEIPPREKSELIPRWLTQNQNPFPNPCFLPREGSRPTRNAPREACFPENKSQVAYPMRHLFLLDHPSFDGQWRKKDHEKDLEG</sequence>
<protein>
    <submittedName>
        <fullName evidence="2">Uncharacterized protein</fullName>
    </submittedName>
</protein>
<dbReference type="Proteomes" id="UP000009149">
    <property type="component" value="Chromosome"/>
</dbReference>
<dbReference type="AlphaFoldDB" id="B3DZ09"/>
<organism evidence="2 3">
    <name type="scientific">Methylacidiphilum infernorum (isolate V4)</name>
    <name type="common">Methylokorus infernorum (strain V4)</name>
    <dbReference type="NCBI Taxonomy" id="481448"/>
    <lineage>
        <taxon>Bacteria</taxon>
        <taxon>Pseudomonadati</taxon>
        <taxon>Verrucomicrobiota</taxon>
        <taxon>Methylacidiphilae</taxon>
        <taxon>Methylacidiphilales</taxon>
        <taxon>Methylacidiphilaceae</taxon>
        <taxon>Methylacidiphilum (ex Ratnadevi et al. 2023)</taxon>
    </lineage>
</organism>
<evidence type="ECO:0000256" key="1">
    <source>
        <dbReference type="SAM" id="MobiDB-lite"/>
    </source>
</evidence>
<proteinExistence type="predicted"/>
<evidence type="ECO:0000313" key="3">
    <source>
        <dbReference type="Proteomes" id="UP000009149"/>
    </source>
</evidence>
<dbReference type="HOGENOM" id="CLU_1957019_0_0_0"/>
<dbReference type="STRING" id="481448.Minf_2047"/>
<accession>B3DZ09</accession>
<gene>
    <name evidence="2" type="ordered locus">Minf_2047</name>
</gene>
<name>B3DZ09_METI4</name>
<feature type="region of interest" description="Disordered" evidence="1">
    <location>
        <begin position="68"/>
        <end position="92"/>
    </location>
</feature>